<protein>
    <submittedName>
        <fullName evidence="1">Uncharacterized protein</fullName>
    </submittedName>
</protein>
<organism evidence="1 2">
    <name type="scientific">Didymosphaeria variabile</name>
    <dbReference type="NCBI Taxonomy" id="1932322"/>
    <lineage>
        <taxon>Eukaryota</taxon>
        <taxon>Fungi</taxon>
        <taxon>Dikarya</taxon>
        <taxon>Ascomycota</taxon>
        <taxon>Pezizomycotina</taxon>
        <taxon>Dothideomycetes</taxon>
        <taxon>Pleosporomycetidae</taxon>
        <taxon>Pleosporales</taxon>
        <taxon>Massarineae</taxon>
        <taxon>Didymosphaeriaceae</taxon>
        <taxon>Didymosphaeria</taxon>
    </lineage>
</organism>
<comment type="caution">
    <text evidence="1">The sequence shown here is derived from an EMBL/GenBank/DDBJ whole genome shotgun (WGS) entry which is preliminary data.</text>
</comment>
<dbReference type="Proteomes" id="UP001140513">
    <property type="component" value="Unassembled WGS sequence"/>
</dbReference>
<dbReference type="RefSeq" id="XP_056067198.1">
    <property type="nucleotide sequence ID" value="XM_056217933.1"/>
</dbReference>
<evidence type="ECO:0000313" key="2">
    <source>
        <dbReference type="Proteomes" id="UP001140513"/>
    </source>
</evidence>
<keyword evidence="2" id="KW-1185">Reference proteome</keyword>
<gene>
    <name evidence="1" type="ORF">N0V89_009180</name>
</gene>
<dbReference type="GeneID" id="80912710"/>
<reference evidence="1" key="1">
    <citation type="submission" date="2022-10" db="EMBL/GenBank/DDBJ databases">
        <title>Tapping the CABI collections for fungal endophytes: first genome assemblies for Collariella, Neodidymelliopsis, Ascochyta clinopodiicola, Didymella pomorum, Didymosphaeria variabile, Neocosmospora piperis and Neocucurbitaria cava.</title>
        <authorList>
            <person name="Hill R."/>
        </authorList>
    </citation>
    <scope>NUCLEOTIDE SEQUENCE</scope>
    <source>
        <strain evidence="1">IMI 356815</strain>
    </source>
</reference>
<accession>A0A9W8XDF8</accession>
<dbReference type="EMBL" id="JAPEUX010000007">
    <property type="protein sequence ID" value="KAJ4347810.1"/>
    <property type="molecule type" value="Genomic_DNA"/>
</dbReference>
<name>A0A9W8XDF8_9PLEO</name>
<evidence type="ECO:0000313" key="1">
    <source>
        <dbReference type="EMBL" id="KAJ4347810.1"/>
    </source>
</evidence>
<dbReference type="AlphaFoldDB" id="A0A9W8XDF8"/>
<dbReference type="OrthoDB" id="2823490at2759"/>
<proteinExistence type="predicted"/>
<sequence length="303" mass="34442">MLSSYRTHLLTPPAPSEDLIEKRLQFETPKLQAWSKIVLYLPKTPKTCTTSLLQTNKQLYAETLATLTRLAANSPDYALDLVILDECLLLPTWTNVPVITTHIDTVHVSFRMSGAYENRQKHRKLGSYQGFMGGDGAGPAMGWQLYAVLERFIKTGAHGETGCPDTHMHVTAKCIRIDVQTPLGFGVERFGEPPSDVYGRRKMEGGIHVLEPDYLADFVEAHVIKLLAGMDYEWFTYGQILFEHVDLVVVCKDGVEHRRCDVAERLRDLGHIPGRRFSAEQLRRYKEDTWQVRKERGLKVLSE</sequence>